<dbReference type="RefSeq" id="WP_119586307.1">
    <property type="nucleotide sequence ID" value="NZ_CP150685.1"/>
</dbReference>
<evidence type="ECO:0000313" key="2">
    <source>
        <dbReference type="EMBL" id="RIM95784.1"/>
    </source>
</evidence>
<comment type="caution">
    <text evidence="2">The sequence shown here is derived from an EMBL/GenBank/DDBJ whole genome shotgun (WGS) entry which is preliminary data.</text>
</comment>
<reference evidence="2 3" key="1">
    <citation type="journal article" date="2016" name="Front. Microbiol.">
        <title>Comprehensive Phylogenetic Analysis of Bovine Non-aureus Staphylococci Species Based on Whole-Genome Sequencing.</title>
        <authorList>
            <person name="Naushad S."/>
            <person name="Barkema H.W."/>
            <person name="Luby C."/>
            <person name="Condas L.A."/>
            <person name="Nobrega D.B."/>
            <person name="Carson D.A."/>
            <person name="De Buck J."/>
        </authorList>
    </citation>
    <scope>NUCLEOTIDE SEQUENCE [LARGE SCALE GENOMIC DNA]</scope>
    <source>
        <strain evidence="2 3">SNUC 4554</strain>
    </source>
</reference>
<sequence>MKKKYVITILIILILILLIFGFYKGFKHYQKKVTFEVINLQLEKKNFEEDIVKKKEQYDSKRGVYYYSIVYKKENNITYITELDEDPTVMNIISFKNKSHEIYSYPVDKHGNEIQRHTKYQID</sequence>
<keyword evidence="1" id="KW-1133">Transmembrane helix</keyword>
<organism evidence="2 3">
    <name type="scientific">Staphylococcus shinii</name>
    <dbReference type="NCBI Taxonomy" id="2912228"/>
    <lineage>
        <taxon>Bacteria</taxon>
        <taxon>Bacillati</taxon>
        <taxon>Bacillota</taxon>
        <taxon>Bacilli</taxon>
        <taxon>Bacillales</taxon>
        <taxon>Staphylococcaceae</taxon>
        <taxon>Staphylococcus</taxon>
    </lineage>
</organism>
<protein>
    <submittedName>
        <fullName evidence="2">DUF3139 domain-containing protein</fullName>
    </submittedName>
</protein>
<dbReference type="InterPro" id="IPR021486">
    <property type="entry name" value="DUF3139"/>
</dbReference>
<proteinExistence type="predicted"/>
<keyword evidence="1" id="KW-0812">Transmembrane</keyword>
<gene>
    <name evidence="2" type="ORF">BU112_14585</name>
</gene>
<dbReference type="Pfam" id="PF11337">
    <property type="entry name" value="DUF3139"/>
    <property type="match status" value="1"/>
</dbReference>
<evidence type="ECO:0000313" key="3">
    <source>
        <dbReference type="Proteomes" id="UP000286317"/>
    </source>
</evidence>
<dbReference type="EMBL" id="QXUF01000216">
    <property type="protein sequence ID" value="RIM95784.1"/>
    <property type="molecule type" value="Genomic_DNA"/>
</dbReference>
<keyword evidence="3" id="KW-1185">Reference proteome</keyword>
<name>A0A418IBH4_9STAP</name>
<evidence type="ECO:0000256" key="1">
    <source>
        <dbReference type="SAM" id="Phobius"/>
    </source>
</evidence>
<keyword evidence="1" id="KW-0472">Membrane</keyword>
<dbReference type="AlphaFoldDB" id="A0A418IBH4"/>
<accession>A0A418IBH4</accession>
<feature type="transmembrane region" description="Helical" evidence="1">
    <location>
        <begin position="6"/>
        <end position="23"/>
    </location>
</feature>
<dbReference type="Proteomes" id="UP000286317">
    <property type="component" value="Unassembled WGS sequence"/>
</dbReference>